<dbReference type="Gene3D" id="3.40.50.300">
    <property type="entry name" value="P-loop containing nucleotide triphosphate hydrolases"/>
    <property type="match status" value="1"/>
</dbReference>
<gene>
    <name evidence="1" type="ORF">CPEL01642_LOCUS10432</name>
</gene>
<name>A0A7S0LDN7_9EUKA</name>
<dbReference type="InterPro" id="IPR027417">
    <property type="entry name" value="P-loop_NTPase"/>
</dbReference>
<dbReference type="SUPFAM" id="SSF52540">
    <property type="entry name" value="P-loop containing nucleoside triphosphate hydrolases"/>
    <property type="match status" value="1"/>
</dbReference>
<evidence type="ECO:0008006" key="2">
    <source>
        <dbReference type="Google" id="ProtNLM"/>
    </source>
</evidence>
<dbReference type="AlphaFoldDB" id="A0A7S0LDN7"/>
<protein>
    <recommendedName>
        <fullName evidence="2">Protein-tyrosine sulfotransferase</fullName>
    </recommendedName>
</protein>
<proteinExistence type="predicted"/>
<reference evidence="1" key="1">
    <citation type="submission" date="2021-01" db="EMBL/GenBank/DDBJ databases">
        <authorList>
            <person name="Corre E."/>
            <person name="Pelletier E."/>
            <person name="Niang G."/>
            <person name="Scheremetjew M."/>
            <person name="Finn R."/>
            <person name="Kale V."/>
            <person name="Holt S."/>
            <person name="Cochrane G."/>
            <person name="Meng A."/>
            <person name="Brown T."/>
            <person name="Cohen L."/>
        </authorList>
    </citation>
    <scope>NUCLEOTIDE SEQUENCE</scope>
    <source>
        <strain evidence="1">PLY182g</strain>
    </source>
</reference>
<dbReference type="Pfam" id="PF13469">
    <property type="entry name" value="Sulfotransfer_3"/>
    <property type="match status" value="1"/>
</dbReference>
<organism evidence="1">
    <name type="scientific">Coccolithus braarudii</name>
    <dbReference type="NCBI Taxonomy" id="221442"/>
    <lineage>
        <taxon>Eukaryota</taxon>
        <taxon>Haptista</taxon>
        <taxon>Haptophyta</taxon>
        <taxon>Prymnesiophyceae</taxon>
        <taxon>Coccolithales</taxon>
        <taxon>Coccolithaceae</taxon>
        <taxon>Coccolithus</taxon>
    </lineage>
</organism>
<accession>A0A7S0LDN7</accession>
<evidence type="ECO:0000313" key="1">
    <source>
        <dbReference type="EMBL" id="CAD8607097.1"/>
    </source>
</evidence>
<dbReference type="EMBL" id="HBEY01021795">
    <property type="protein sequence ID" value="CAD8607097.1"/>
    <property type="molecule type" value="Transcribed_RNA"/>
</dbReference>
<sequence>MLRLHLSVNDAIKIIRNHSIVLIGGPHRGGTTILWELISLHRSVSAFGSNIPADFSEGSFLQSVLPTYGVGNEESACFRHRRGVSTAGLGRYALSPYAHQTENSPLNREDVRTLLVSEWGRYWDLERPVLLEKTPTNMVSARLLQALFAPSASFLFISRHPLAVELAERRMSRCRRTDRFGLGSLNWVAAHSILQADLPSLASARVIRYEDLVRSPWSCMSKVADWLGLEGAYGHAAQTSGRLPDADFRRSVLRAAVSNRTNAKYEAEYCGSRLATAARRARHCALGAALQPHVTALGLGYDLLQGGDLGFACIRQRIAAKLVPSAPSNPAVVDCGGQRVEAEQAIADMLQLRTGYRGQPQTHGVDVLGGNRLLCARM</sequence>